<dbReference type="GO" id="GO:0008106">
    <property type="term" value="F:alcohol dehydrogenase (NADP+) activity"/>
    <property type="evidence" value="ECO:0007669"/>
    <property type="project" value="TreeGrafter"/>
</dbReference>
<dbReference type="AlphaFoldDB" id="A0A3M8C804"/>
<proteinExistence type="predicted"/>
<dbReference type="GO" id="GO:0046872">
    <property type="term" value="F:metal ion binding"/>
    <property type="evidence" value="ECO:0007669"/>
    <property type="project" value="InterPro"/>
</dbReference>
<evidence type="ECO:0000259" key="3">
    <source>
        <dbReference type="Pfam" id="PF25137"/>
    </source>
</evidence>
<dbReference type="PROSITE" id="PS00060">
    <property type="entry name" value="ADH_IRON_2"/>
    <property type="match status" value="1"/>
</dbReference>
<dbReference type="Pfam" id="PF25137">
    <property type="entry name" value="ADH_Fe_C"/>
    <property type="match status" value="1"/>
</dbReference>
<reference evidence="4 5" key="1">
    <citation type="submission" date="2018-10" db="EMBL/GenBank/DDBJ databases">
        <title>Phylogenomics of Brevibacillus.</title>
        <authorList>
            <person name="Dunlap C."/>
        </authorList>
    </citation>
    <scope>NUCLEOTIDE SEQUENCE [LARGE SCALE GENOMIC DNA]</scope>
    <source>
        <strain evidence="4 5">JCM 15085</strain>
    </source>
</reference>
<dbReference type="Gene3D" id="3.40.50.1970">
    <property type="match status" value="1"/>
</dbReference>
<dbReference type="GO" id="GO:1990362">
    <property type="term" value="F:butanol dehydrogenase (NAD+) activity"/>
    <property type="evidence" value="ECO:0007669"/>
    <property type="project" value="InterPro"/>
</dbReference>
<dbReference type="Gene3D" id="1.20.1090.10">
    <property type="entry name" value="Dehydroquinate synthase-like - alpha domain"/>
    <property type="match status" value="1"/>
</dbReference>
<feature type="domain" description="Alcohol dehydrogenase iron-type/glycerol dehydrogenase GldA" evidence="2">
    <location>
        <begin position="9"/>
        <end position="175"/>
    </location>
</feature>
<accession>A0A3M8C804</accession>
<dbReference type="InterPro" id="IPR044731">
    <property type="entry name" value="BDH-like"/>
</dbReference>
<dbReference type="SUPFAM" id="SSF56796">
    <property type="entry name" value="Dehydroquinate synthase-like"/>
    <property type="match status" value="1"/>
</dbReference>
<evidence type="ECO:0000256" key="1">
    <source>
        <dbReference type="ARBA" id="ARBA00023002"/>
    </source>
</evidence>
<dbReference type="Proteomes" id="UP000281915">
    <property type="component" value="Unassembled WGS sequence"/>
</dbReference>
<feature type="domain" description="Fe-containing alcohol dehydrogenase-like C-terminal" evidence="3">
    <location>
        <begin position="186"/>
        <end position="382"/>
    </location>
</feature>
<sequence>MNNFVYRNPTELIFGRGQLAVLEEKAKQLGSTVLLVYGGGSIKRSGLYDKVISLLLSAGCRVLELPGVEPNPRLSTVKKGIELCRQEGVNWILAVGGGSVIDASKAIAVGVPYDGDVWDFYTQKATAQDALPLGTVLTLAATGSEMNRGSVITNWETQEKFGGSTTFPTFSILDPEHTFSVPRDQTIYGICDIMSHVFEQYFSHTTEIPLQSRFAESILKTVIENAERVLANPEDYDARANILYCGTMALNGTLPVGVETDWATHSIEHAVSAVYDIPHGGGLAIIFPKWMRYVYRENVQRFKRYATEVWGIDPAGKSDDEIALAGIEATEAFFARIGAPTRLADYQIGDEKLQVMAEKATPYGPIGRFKKLASTDVAEILRMCL</sequence>
<name>A0A3M8C804_9BACL</name>
<organism evidence="4 5">
    <name type="scientific">Brevibacillus panacihumi</name>
    <dbReference type="NCBI Taxonomy" id="497735"/>
    <lineage>
        <taxon>Bacteria</taxon>
        <taxon>Bacillati</taxon>
        <taxon>Bacillota</taxon>
        <taxon>Bacilli</taxon>
        <taxon>Bacillales</taxon>
        <taxon>Paenibacillaceae</taxon>
        <taxon>Brevibacillus</taxon>
    </lineage>
</organism>
<dbReference type="InterPro" id="IPR018211">
    <property type="entry name" value="ADH_Fe_CS"/>
</dbReference>
<evidence type="ECO:0000313" key="5">
    <source>
        <dbReference type="Proteomes" id="UP000281915"/>
    </source>
</evidence>
<dbReference type="PROSITE" id="PS00913">
    <property type="entry name" value="ADH_IRON_1"/>
    <property type="match status" value="1"/>
</dbReference>
<dbReference type="PANTHER" id="PTHR43633">
    <property type="entry name" value="ALCOHOL DEHYDROGENASE YQHD"/>
    <property type="match status" value="1"/>
</dbReference>
<dbReference type="FunFam" id="3.40.50.1970:FF:000003">
    <property type="entry name" value="Alcohol dehydrogenase, iron-containing"/>
    <property type="match status" value="1"/>
</dbReference>
<dbReference type="InterPro" id="IPR001670">
    <property type="entry name" value="ADH_Fe/GldA"/>
</dbReference>
<dbReference type="CDD" id="cd08187">
    <property type="entry name" value="BDH"/>
    <property type="match status" value="1"/>
</dbReference>
<dbReference type="GO" id="GO:1990002">
    <property type="term" value="F:methylglyoxal reductase (NADPH) (acetol producing) activity"/>
    <property type="evidence" value="ECO:0007669"/>
    <property type="project" value="TreeGrafter"/>
</dbReference>
<evidence type="ECO:0000259" key="2">
    <source>
        <dbReference type="Pfam" id="PF00465"/>
    </source>
</evidence>
<evidence type="ECO:0000313" key="4">
    <source>
        <dbReference type="EMBL" id="RNB71691.1"/>
    </source>
</evidence>
<dbReference type="RefSeq" id="WP_122915291.1">
    <property type="nucleotide sequence ID" value="NZ_RHHT01000064.1"/>
</dbReference>
<dbReference type="InterPro" id="IPR056798">
    <property type="entry name" value="ADH_Fe_C"/>
</dbReference>
<dbReference type="PANTHER" id="PTHR43633:SF1">
    <property type="entry name" value="ALCOHOL DEHYDROGENASE YQHD"/>
    <property type="match status" value="1"/>
</dbReference>
<comment type="caution">
    <text evidence="4">The sequence shown here is derived from an EMBL/GenBank/DDBJ whole genome shotgun (WGS) entry which is preliminary data.</text>
</comment>
<dbReference type="Pfam" id="PF00465">
    <property type="entry name" value="Fe-ADH"/>
    <property type="match status" value="1"/>
</dbReference>
<keyword evidence="1" id="KW-0560">Oxidoreductase</keyword>
<dbReference type="EMBL" id="RHHT01000064">
    <property type="protein sequence ID" value="RNB71691.1"/>
    <property type="molecule type" value="Genomic_DNA"/>
</dbReference>
<dbReference type="GO" id="GO:0005829">
    <property type="term" value="C:cytosol"/>
    <property type="evidence" value="ECO:0007669"/>
    <property type="project" value="TreeGrafter"/>
</dbReference>
<gene>
    <name evidence="4" type="ORF">EDM58_22305</name>
</gene>
<protein>
    <submittedName>
        <fullName evidence="4">Iron-containing alcohol dehydrogenase</fullName>
    </submittedName>
</protein>